<sequence length="162" mass="16947">MKARTLVLAALTISIPLATAYSGEMTFYTPATTPSGSACAIAAQPGEAIVAISYTRFTAANTNDDPLCGTYISIYNPANQQTYPNVKIVDKCMGCDADSIDVNVELFEALGFDSGVGRAHGMDWGGNTVGGKEKRSGELEPLVIGAGEKRGLHHPHGRVNGA</sequence>
<dbReference type="PANTHER" id="PTHR31836:SF21">
    <property type="entry name" value="EXPANSIN-LIKE PROTEIN 7"/>
    <property type="match status" value="1"/>
</dbReference>
<comment type="caution">
    <text evidence="3">The sequence shown here is derived from an EMBL/GenBank/DDBJ whole genome shotgun (WGS) entry which is preliminary data.</text>
</comment>
<name>A0A8H3F8U9_9LECA</name>
<dbReference type="InterPro" id="IPR036908">
    <property type="entry name" value="RlpA-like_sf"/>
</dbReference>
<accession>A0A8H3F8U9</accession>
<dbReference type="SUPFAM" id="SSF50685">
    <property type="entry name" value="Barwin-like endoglucanases"/>
    <property type="match status" value="1"/>
</dbReference>
<dbReference type="Proteomes" id="UP000664534">
    <property type="component" value="Unassembled WGS sequence"/>
</dbReference>
<evidence type="ECO:0000313" key="3">
    <source>
        <dbReference type="EMBL" id="CAF9919878.1"/>
    </source>
</evidence>
<feature type="signal peptide" evidence="2">
    <location>
        <begin position="1"/>
        <end position="20"/>
    </location>
</feature>
<proteinExistence type="predicted"/>
<keyword evidence="4" id="KW-1185">Reference proteome</keyword>
<evidence type="ECO:0000256" key="2">
    <source>
        <dbReference type="SAM" id="SignalP"/>
    </source>
</evidence>
<protein>
    <submittedName>
        <fullName evidence="3">Uncharacterized protein</fullName>
    </submittedName>
</protein>
<dbReference type="PANTHER" id="PTHR31836">
    <property type="match status" value="1"/>
</dbReference>
<dbReference type="Gene3D" id="2.40.40.10">
    <property type="entry name" value="RlpA-like domain"/>
    <property type="match status" value="1"/>
</dbReference>
<evidence type="ECO:0000313" key="4">
    <source>
        <dbReference type="Proteomes" id="UP000664534"/>
    </source>
</evidence>
<gene>
    <name evidence="3" type="ORF">IMSHALPRED_004747</name>
</gene>
<dbReference type="OrthoDB" id="623670at2759"/>
<dbReference type="AlphaFoldDB" id="A0A8H3F8U9"/>
<keyword evidence="1 2" id="KW-0732">Signal</keyword>
<dbReference type="EMBL" id="CAJPDT010000024">
    <property type="protein sequence ID" value="CAF9919878.1"/>
    <property type="molecule type" value="Genomic_DNA"/>
</dbReference>
<feature type="chain" id="PRO_5034338954" evidence="2">
    <location>
        <begin position="21"/>
        <end position="162"/>
    </location>
</feature>
<dbReference type="InterPro" id="IPR051477">
    <property type="entry name" value="Expansin_CellWall"/>
</dbReference>
<reference evidence="3" key="1">
    <citation type="submission" date="2021-03" db="EMBL/GenBank/DDBJ databases">
        <authorList>
            <person name="Tagirdzhanova G."/>
        </authorList>
    </citation>
    <scope>NUCLEOTIDE SEQUENCE</scope>
</reference>
<dbReference type="CDD" id="cd22191">
    <property type="entry name" value="DPBB_RlpA_EXP_N-like"/>
    <property type="match status" value="1"/>
</dbReference>
<evidence type="ECO:0000256" key="1">
    <source>
        <dbReference type="ARBA" id="ARBA00022729"/>
    </source>
</evidence>
<organism evidence="3 4">
    <name type="scientific">Imshaugia aleurites</name>
    <dbReference type="NCBI Taxonomy" id="172621"/>
    <lineage>
        <taxon>Eukaryota</taxon>
        <taxon>Fungi</taxon>
        <taxon>Dikarya</taxon>
        <taxon>Ascomycota</taxon>
        <taxon>Pezizomycotina</taxon>
        <taxon>Lecanoromycetes</taxon>
        <taxon>OSLEUM clade</taxon>
        <taxon>Lecanoromycetidae</taxon>
        <taxon>Lecanorales</taxon>
        <taxon>Lecanorineae</taxon>
        <taxon>Parmeliaceae</taxon>
        <taxon>Imshaugia</taxon>
    </lineage>
</organism>